<dbReference type="Gene3D" id="1.20.5.1700">
    <property type="match status" value="1"/>
</dbReference>
<dbReference type="EMBL" id="VIIS01000281">
    <property type="protein sequence ID" value="KAF0310934.1"/>
    <property type="molecule type" value="Genomic_DNA"/>
</dbReference>
<reference evidence="3 4" key="1">
    <citation type="submission" date="2019-07" db="EMBL/GenBank/DDBJ databases">
        <title>Draft genome assembly of a fouling barnacle, Amphibalanus amphitrite (Darwin, 1854): The first reference genome for Thecostraca.</title>
        <authorList>
            <person name="Kim W."/>
        </authorList>
    </citation>
    <scope>NUCLEOTIDE SEQUENCE [LARGE SCALE GENOMIC DNA]</scope>
    <source>
        <strain evidence="3">SNU_AA5</strain>
        <tissue evidence="3">Soma without cirri and trophi</tissue>
    </source>
</reference>
<feature type="coiled-coil region" evidence="1">
    <location>
        <begin position="98"/>
        <end position="153"/>
    </location>
</feature>
<keyword evidence="1" id="KW-0175">Coiled coil</keyword>
<feature type="compositionally biased region" description="Basic and acidic residues" evidence="2">
    <location>
        <begin position="27"/>
        <end position="41"/>
    </location>
</feature>
<feature type="region of interest" description="Disordered" evidence="2">
    <location>
        <begin position="1"/>
        <end position="72"/>
    </location>
</feature>
<gene>
    <name evidence="3" type="ORF">FJT64_001866</name>
</gene>
<evidence type="ECO:0000256" key="1">
    <source>
        <dbReference type="SAM" id="Coils"/>
    </source>
</evidence>
<organism evidence="3 4">
    <name type="scientific">Amphibalanus amphitrite</name>
    <name type="common">Striped barnacle</name>
    <name type="synonym">Balanus amphitrite</name>
    <dbReference type="NCBI Taxonomy" id="1232801"/>
    <lineage>
        <taxon>Eukaryota</taxon>
        <taxon>Metazoa</taxon>
        <taxon>Ecdysozoa</taxon>
        <taxon>Arthropoda</taxon>
        <taxon>Crustacea</taxon>
        <taxon>Multicrustacea</taxon>
        <taxon>Cirripedia</taxon>
        <taxon>Thoracica</taxon>
        <taxon>Thoracicalcarea</taxon>
        <taxon>Balanomorpha</taxon>
        <taxon>Balanoidea</taxon>
        <taxon>Balanidae</taxon>
        <taxon>Amphibalaninae</taxon>
        <taxon>Amphibalanus</taxon>
    </lineage>
</organism>
<feature type="compositionally biased region" description="Polar residues" evidence="2">
    <location>
        <begin position="53"/>
        <end position="62"/>
    </location>
</feature>
<dbReference type="Proteomes" id="UP000440578">
    <property type="component" value="Unassembled WGS sequence"/>
</dbReference>
<evidence type="ECO:0000313" key="4">
    <source>
        <dbReference type="Proteomes" id="UP000440578"/>
    </source>
</evidence>
<name>A0A6A4X4M8_AMPAM</name>
<proteinExistence type="predicted"/>
<dbReference type="AlphaFoldDB" id="A0A6A4X4M8"/>
<accession>A0A6A4X4M8</accession>
<dbReference type="SUPFAM" id="SSF58100">
    <property type="entry name" value="Bacterial hemolysins"/>
    <property type="match status" value="1"/>
</dbReference>
<keyword evidence="4" id="KW-1185">Reference proteome</keyword>
<evidence type="ECO:0000256" key="2">
    <source>
        <dbReference type="SAM" id="MobiDB-lite"/>
    </source>
</evidence>
<protein>
    <submittedName>
        <fullName evidence="3">Uncharacterized protein</fullName>
    </submittedName>
</protein>
<evidence type="ECO:0000313" key="3">
    <source>
        <dbReference type="EMBL" id="KAF0310934.1"/>
    </source>
</evidence>
<comment type="caution">
    <text evidence="3">The sequence shown here is derived from an EMBL/GenBank/DDBJ whole genome shotgun (WGS) entry which is preliminary data.</text>
</comment>
<feature type="region of interest" description="Disordered" evidence="2">
    <location>
        <begin position="165"/>
        <end position="185"/>
    </location>
</feature>
<dbReference type="OrthoDB" id="5971624at2759"/>
<sequence length="185" mass="20448">MENAGARDTDAEHSERHSVSELVRNYSDSHSEGQKRGRSESGDPAPAGKRGARQSSGDTSRSPAAPGNRGFKEYLETAIEGLENRIMSSLSQELHEFRESLSTEISRLQDRVKDLETHVEERDSVITELSDELKRSRAEVSALQTRVEEAEINSRLSCLVLSGSSMAPRHAPRPEPPLLARARVT</sequence>
<feature type="compositionally biased region" description="Basic and acidic residues" evidence="2">
    <location>
        <begin position="1"/>
        <end position="19"/>
    </location>
</feature>